<dbReference type="SMART" id="SM00450">
    <property type="entry name" value="RHOD"/>
    <property type="match status" value="1"/>
</dbReference>
<sequence length="151" mass="16915">MKNFFLSTLSILLAVPTFADTTPVKSESLKDKAMKAAYSTFNNVEGDYETIPLSEVKNILTENKAKLLDVRNDDEIKETGIIKGAKHIPLPELENRLNELDKDQPYITFCAVGGRSKKAAAILSKNGFKKVYNAKEGMNTWPYKEMVEPVK</sequence>
<dbReference type="InterPro" id="IPR036873">
    <property type="entry name" value="Rhodanese-like_dom_sf"/>
</dbReference>
<dbReference type="RefSeq" id="WP_320313407.1">
    <property type="nucleotide sequence ID" value="NZ_JAVIKH010000006.1"/>
</dbReference>
<dbReference type="InterPro" id="IPR050229">
    <property type="entry name" value="GlpE_sulfurtransferase"/>
</dbReference>
<dbReference type="Pfam" id="PF00581">
    <property type="entry name" value="Rhodanese"/>
    <property type="match status" value="1"/>
</dbReference>
<name>A0ABU4W911_9FUSO</name>
<dbReference type="Gene3D" id="3.40.250.10">
    <property type="entry name" value="Rhodanese-like domain"/>
    <property type="match status" value="1"/>
</dbReference>
<feature type="domain" description="Rhodanese" evidence="2">
    <location>
        <begin position="61"/>
        <end position="147"/>
    </location>
</feature>
<dbReference type="InterPro" id="IPR001763">
    <property type="entry name" value="Rhodanese-like_dom"/>
</dbReference>
<evidence type="ECO:0000313" key="3">
    <source>
        <dbReference type="EMBL" id="MDX8336002.1"/>
    </source>
</evidence>
<evidence type="ECO:0000256" key="1">
    <source>
        <dbReference type="SAM" id="SignalP"/>
    </source>
</evidence>
<dbReference type="EMBL" id="JAVIKH010000006">
    <property type="protein sequence ID" value="MDX8336002.1"/>
    <property type="molecule type" value="Genomic_DNA"/>
</dbReference>
<organism evidence="3 4">
    <name type="scientific">Candidatus Cetobacterium colombiensis</name>
    <dbReference type="NCBI Taxonomy" id="3073100"/>
    <lineage>
        <taxon>Bacteria</taxon>
        <taxon>Fusobacteriati</taxon>
        <taxon>Fusobacteriota</taxon>
        <taxon>Fusobacteriia</taxon>
        <taxon>Fusobacteriales</taxon>
        <taxon>Fusobacteriaceae</taxon>
        <taxon>Cetobacterium</taxon>
    </lineage>
</organism>
<feature type="signal peptide" evidence="1">
    <location>
        <begin position="1"/>
        <end position="19"/>
    </location>
</feature>
<gene>
    <name evidence="3" type="ORF">RFV38_05750</name>
</gene>
<comment type="caution">
    <text evidence="3">The sequence shown here is derived from an EMBL/GenBank/DDBJ whole genome shotgun (WGS) entry which is preliminary data.</text>
</comment>
<accession>A0ABU4W911</accession>
<dbReference type="SUPFAM" id="SSF52821">
    <property type="entry name" value="Rhodanese/Cell cycle control phosphatase"/>
    <property type="match status" value="1"/>
</dbReference>
<dbReference type="CDD" id="cd00158">
    <property type="entry name" value="RHOD"/>
    <property type="match status" value="1"/>
</dbReference>
<evidence type="ECO:0000259" key="2">
    <source>
        <dbReference type="PROSITE" id="PS50206"/>
    </source>
</evidence>
<keyword evidence="4" id="KW-1185">Reference proteome</keyword>
<evidence type="ECO:0000313" key="4">
    <source>
        <dbReference type="Proteomes" id="UP001279681"/>
    </source>
</evidence>
<dbReference type="Proteomes" id="UP001279681">
    <property type="component" value="Unassembled WGS sequence"/>
</dbReference>
<feature type="chain" id="PRO_5047219821" evidence="1">
    <location>
        <begin position="20"/>
        <end position="151"/>
    </location>
</feature>
<dbReference type="PANTHER" id="PTHR43031">
    <property type="entry name" value="FAD-DEPENDENT OXIDOREDUCTASE"/>
    <property type="match status" value="1"/>
</dbReference>
<proteinExistence type="predicted"/>
<dbReference type="PANTHER" id="PTHR43031:SF1">
    <property type="entry name" value="PYRIDINE NUCLEOTIDE-DISULPHIDE OXIDOREDUCTASE"/>
    <property type="match status" value="1"/>
</dbReference>
<reference evidence="4" key="1">
    <citation type="submission" date="2023-07" db="EMBL/GenBank/DDBJ databases">
        <authorList>
            <person name="Colorado M.A."/>
            <person name="Villamil L.M."/>
            <person name="Melo J.F."/>
            <person name="Rodriguez J.A."/>
            <person name="Ruiz R.Y."/>
        </authorList>
    </citation>
    <scope>NUCLEOTIDE SEQUENCE [LARGE SCALE GENOMIC DNA]</scope>
    <source>
        <strain evidence="4">C33</strain>
    </source>
</reference>
<protein>
    <submittedName>
        <fullName evidence="3">Rhodanese-like domain-containing protein</fullName>
    </submittedName>
</protein>
<dbReference type="PROSITE" id="PS50206">
    <property type="entry name" value="RHODANESE_3"/>
    <property type="match status" value="1"/>
</dbReference>
<keyword evidence="1" id="KW-0732">Signal</keyword>